<reference evidence="1" key="1">
    <citation type="journal article" date="2014" name="Front. Microbiol.">
        <title>High frequency of phylogenetically diverse reductive dehalogenase-homologous genes in deep subseafloor sedimentary metagenomes.</title>
        <authorList>
            <person name="Kawai M."/>
            <person name="Futagami T."/>
            <person name="Toyoda A."/>
            <person name="Takaki Y."/>
            <person name="Nishi S."/>
            <person name="Hori S."/>
            <person name="Arai W."/>
            <person name="Tsubouchi T."/>
            <person name="Morono Y."/>
            <person name="Uchiyama I."/>
            <person name="Ito T."/>
            <person name="Fujiyama A."/>
            <person name="Inagaki F."/>
            <person name="Takami H."/>
        </authorList>
    </citation>
    <scope>NUCLEOTIDE SEQUENCE</scope>
    <source>
        <strain evidence="1">Expedition CK06-06</strain>
    </source>
</reference>
<gene>
    <name evidence="1" type="ORF">S01H4_49493</name>
</gene>
<protein>
    <submittedName>
        <fullName evidence="1">Uncharacterized protein</fullName>
    </submittedName>
</protein>
<accession>X1BXX0</accession>
<evidence type="ECO:0000313" key="1">
    <source>
        <dbReference type="EMBL" id="GAG99880.1"/>
    </source>
</evidence>
<dbReference type="EMBL" id="BART01027998">
    <property type="protein sequence ID" value="GAG99880.1"/>
    <property type="molecule type" value="Genomic_DNA"/>
</dbReference>
<organism evidence="1">
    <name type="scientific">marine sediment metagenome</name>
    <dbReference type="NCBI Taxonomy" id="412755"/>
    <lineage>
        <taxon>unclassified sequences</taxon>
        <taxon>metagenomes</taxon>
        <taxon>ecological metagenomes</taxon>
    </lineage>
</organism>
<proteinExistence type="predicted"/>
<sequence length="82" mass="9436">MLILDQLDLIIFQANYLLPDQGYDQLPYYHQQAHCMIAVQAVIERFAAELDNEWQQDSPLLYAAALLLAIEQEKGKSLRIVC</sequence>
<comment type="caution">
    <text evidence="1">The sequence shown here is derived from an EMBL/GenBank/DDBJ whole genome shotgun (WGS) entry which is preliminary data.</text>
</comment>
<name>X1BXX0_9ZZZZ</name>
<dbReference type="AlphaFoldDB" id="X1BXX0"/>